<proteinExistence type="inferred from homology"/>
<evidence type="ECO:0000256" key="11">
    <source>
        <dbReference type="SAM" id="Phobius"/>
    </source>
</evidence>
<evidence type="ECO:0000256" key="9">
    <source>
        <dbReference type="ARBA" id="ARBA00023136"/>
    </source>
</evidence>
<dbReference type="InterPro" id="IPR002523">
    <property type="entry name" value="MgTranspt_CorA/ZnTranspt_ZntB"/>
</dbReference>
<feature type="chain" id="PRO_5034670495" description="Protein BIG1" evidence="12">
    <location>
        <begin position="18"/>
        <end position="798"/>
    </location>
</feature>
<evidence type="ECO:0000256" key="3">
    <source>
        <dbReference type="ARBA" id="ARBA00008203"/>
    </source>
</evidence>
<dbReference type="Proteomes" id="UP000566819">
    <property type="component" value="Unassembled WGS sequence"/>
</dbReference>
<comment type="subcellular location">
    <subcellularLocation>
        <location evidence="1">Endoplasmic reticulum membrane</location>
        <topology evidence="1">Single-pass type I membrane protein</topology>
    </subcellularLocation>
    <subcellularLocation>
        <location evidence="2">Membrane</location>
        <topology evidence="2">Multi-pass membrane protein</topology>
    </subcellularLocation>
</comment>
<dbReference type="SUPFAM" id="SSF144083">
    <property type="entry name" value="Magnesium transport protein CorA, transmembrane region"/>
    <property type="match status" value="1"/>
</dbReference>
<keyword evidence="7" id="KW-0256">Endoplasmic reticulum</keyword>
<dbReference type="GO" id="GO:0071555">
    <property type="term" value="P:cell wall organization"/>
    <property type="evidence" value="ECO:0007669"/>
    <property type="project" value="UniProtKB-KW"/>
</dbReference>
<keyword evidence="6 12" id="KW-0732">Signal</keyword>
<accession>A0A8H4W1C3</accession>
<keyword evidence="9 11" id="KW-0472">Membrane</keyword>
<evidence type="ECO:0000256" key="5">
    <source>
        <dbReference type="ARBA" id="ARBA00022692"/>
    </source>
</evidence>
<evidence type="ECO:0000313" key="15">
    <source>
        <dbReference type="Proteomes" id="UP000566819"/>
    </source>
</evidence>
<gene>
    <name evidence="14" type="ORF">G7Y89_g8127</name>
</gene>
<sequence length="798" mass="90608">MHLSLATLAACVASTLAFKDTSPFVLFSTSPLPASLSNTPAKQLQSSHDVLKSAKQVLGRCTEDVYYFVHLPSISASDFSSSSPQLKKTLADSSVQGQYTVSEVVGLGVEQQEQLVEYLQTKCKATESAPSEINSEKGPKNEGEAPVYWRLETPALQEDRSARDMKVSLQDGNLDFMLFRYLRENNHKYTVIFTTSPHIPTHQEVSVYEASFQEPLHMDLKRNLLVRANNDSTAMDLRPLFEKYQFFTPGLFMGLVVSFLLLSILYATGDVYSPDMVRQAQNEWDILSTRKENNYPYLNHVKSLSVTWPHLRLLADFMEVGTSPLRWRNLRTEGKDNHAAQDAIKARKERTSRTNVTRLDFSKSGDVTPTECKTPSELIAALNHDSGGEGKEEYSFRLFVVEDLSRDVIEALGSHLDIEPAFFREHIVDYAWFNIRDRGYNPPNLQAATKKQRWLQFRWVTARYFKTSISFMEGVQEAEQFNVLRRPDDDTNNKALWDDQGAIVGVIRTRASFWLSKEAIGVLLLDPTVREGQPLWYGYSNWEETPGVGEKQYPSGPPRDSLFNDFIYWAKKTSSFKNKQDLSVYSPIQTLLHLICAEWLTIEDYIRTHLGQIEWEASVPNNFLNKYIDPDLALSKLNVWKRLVPLYREMLTDSLRRISQFPQHADAEAIERSNPCTCACSRQKNNSVSASPPSPDPIDAYREDFTHALSRMVELQAQIDRNISVVTALVALNDSRRGQDDNRNVSRLTWLATLFVPLSFVASLFSMQSDVSQLRDTYKLYFMTALPVAAGLGLLAQA</sequence>
<dbReference type="InterPro" id="IPR045863">
    <property type="entry name" value="CorA_TM1_TM2"/>
</dbReference>
<keyword evidence="10" id="KW-0961">Cell wall biogenesis/degradation</keyword>
<feature type="transmembrane region" description="Helical" evidence="11">
    <location>
        <begin position="778"/>
        <end position="796"/>
    </location>
</feature>
<feature type="transmembrane region" description="Helical" evidence="11">
    <location>
        <begin position="745"/>
        <end position="766"/>
    </location>
</feature>
<dbReference type="PANTHER" id="PTHR28285">
    <property type="entry name" value="PROTEIN BIG1"/>
    <property type="match status" value="1"/>
</dbReference>
<evidence type="ECO:0000259" key="13">
    <source>
        <dbReference type="Pfam" id="PF20520"/>
    </source>
</evidence>
<evidence type="ECO:0000256" key="4">
    <source>
        <dbReference type="ARBA" id="ARBA00022089"/>
    </source>
</evidence>
<feature type="signal peptide" evidence="12">
    <location>
        <begin position="1"/>
        <end position="17"/>
    </location>
</feature>
<name>A0A8H4W1C3_9HELO</name>
<keyword evidence="15" id="KW-1185">Reference proteome</keyword>
<evidence type="ECO:0000256" key="1">
    <source>
        <dbReference type="ARBA" id="ARBA00004115"/>
    </source>
</evidence>
<evidence type="ECO:0000256" key="12">
    <source>
        <dbReference type="SAM" id="SignalP"/>
    </source>
</evidence>
<dbReference type="InterPro" id="IPR046756">
    <property type="entry name" value="VAS1/VOA1_TM"/>
</dbReference>
<dbReference type="OrthoDB" id="9985059at2759"/>
<evidence type="ECO:0000256" key="7">
    <source>
        <dbReference type="ARBA" id="ARBA00022824"/>
    </source>
</evidence>
<feature type="domain" description="V-type proton ATPase subunit S1/VOA1 transmembrane" evidence="13">
    <location>
        <begin position="245"/>
        <end position="266"/>
    </location>
</feature>
<dbReference type="Pfam" id="PF01544">
    <property type="entry name" value="CorA"/>
    <property type="match status" value="1"/>
</dbReference>
<dbReference type="PANTHER" id="PTHR28285:SF1">
    <property type="entry name" value="PROTEIN BIG1"/>
    <property type="match status" value="1"/>
</dbReference>
<dbReference type="GO" id="GO:0006078">
    <property type="term" value="P:(1-&gt;6)-beta-D-glucan biosynthetic process"/>
    <property type="evidence" value="ECO:0007669"/>
    <property type="project" value="TreeGrafter"/>
</dbReference>
<evidence type="ECO:0000256" key="6">
    <source>
        <dbReference type="ARBA" id="ARBA00022729"/>
    </source>
</evidence>
<dbReference type="GO" id="GO:0009272">
    <property type="term" value="P:fungal-type cell wall biogenesis"/>
    <property type="evidence" value="ECO:0007669"/>
    <property type="project" value="TreeGrafter"/>
</dbReference>
<dbReference type="EMBL" id="JAAMPI010000599">
    <property type="protein sequence ID" value="KAF4630012.1"/>
    <property type="molecule type" value="Genomic_DNA"/>
</dbReference>
<evidence type="ECO:0000256" key="2">
    <source>
        <dbReference type="ARBA" id="ARBA00004141"/>
    </source>
</evidence>
<keyword evidence="8 11" id="KW-1133">Transmembrane helix</keyword>
<dbReference type="GO" id="GO:0005789">
    <property type="term" value="C:endoplasmic reticulum membrane"/>
    <property type="evidence" value="ECO:0007669"/>
    <property type="project" value="UniProtKB-SubCell"/>
</dbReference>
<protein>
    <recommendedName>
        <fullName evidence="4">Protein BIG1</fullName>
    </recommendedName>
</protein>
<dbReference type="GO" id="GO:0046873">
    <property type="term" value="F:metal ion transmembrane transporter activity"/>
    <property type="evidence" value="ECO:0007669"/>
    <property type="project" value="InterPro"/>
</dbReference>
<keyword evidence="5 11" id="KW-0812">Transmembrane</keyword>
<evidence type="ECO:0000313" key="14">
    <source>
        <dbReference type="EMBL" id="KAF4630012.1"/>
    </source>
</evidence>
<comment type="caution">
    <text evidence="14">The sequence shown here is derived from an EMBL/GenBank/DDBJ whole genome shotgun (WGS) entry which is preliminary data.</text>
</comment>
<dbReference type="Gene3D" id="1.20.58.340">
    <property type="entry name" value="Magnesium transport protein CorA, transmembrane region"/>
    <property type="match status" value="1"/>
</dbReference>
<organism evidence="14 15">
    <name type="scientific">Cudoniella acicularis</name>
    <dbReference type="NCBI Taxonomy" id="354080"/>
    <lineage>
        <taxon>Eukaryota</taxon>
        <taxon>Fungi</taxon>
        <taxon>Dikarya</taxon>
        <taxon>Ascomycota</taxon>
        <taxon>Pezizomycotina</taxon>
        <taxon>Leotiomycetes</taxon>
        <taxon>Helotiales</taxon>
        <taxon>Tricladiaceae</taxon>
        <taxon>Cudoniella</taxon>
    </lineage>
</organism>
<dbReference type="AlphaFoldDB" id="A0A8H4W1C3"/>
<dbReference type="InterPro" id="IPR037654">
    <property type="entry name" value="Big1"/>
</dbReference>
<reference evidence="14 15" key="1">
    <citation type="submission" date="2020-03" db="EMBL/GenBank/DDBJ databases">
        <title>Draft Genome Sequence of Cudoniella acicularis.</title>
        <authorList>
            <person name="Buettner E."/>
            <person name="Kellner H."/>
        </authorList>
    </citation>
    <scope>NUCLEOTIDE SEQUENCE [LARGE SCALE GENOMIC DNA]</scope>
    <source>
        <strain evidence="14 15">DSM 108380</strain>
    </source>
</reference>
<feature type="transmembrane region" description="Helical" evidence="11">
    <location>
        <begin position="246"/>
        <end position="268"/>
    </location>
</feature>
<evidence type="ECO:0000256" key="10">
    <source>
        <dbReference type="ARBA" id="ARBA00023316"/>
    </source>
</evidence>
<comment type="similarity">
    <text evidence="3">Belongs to the BIG1 family.</text>
</comment>
<evidence type="ECO:0000256" key="8">
    <source>
        <dbReference type="ARBA" id="ARBA00022989"/>
    </source>
</evidence>
<dbReference type="Pfam" id="PF20520">
    <property type="entry name" value="Ac45-VOA1_TM"/>
    <property type="match status" value="1"/>
</dbReference>